<feature type="chain" id="PRO_5045708460" description="Sperm nuclear basic protein PL-I" evidence="2">
    <location>
        <begin position="20"/>
        <end position="428"/>
    </location>
</feature>
<feature type="signal peptide" evidence="2">
    <location>
        <begin position="1"/>
        <end position="19"/>
    </location>
</feature>
<dbReference type="RefSeq" id="WP_188368792.1">
    <property type="nucleotide sequence ID" value="NZ_BMFH01000001.1"/>
</dbReference>
<name>A0ABQ1QNL5_9FLAO</name>
<feature type="compositionally biased region" description="Low complexity" evidence="1">
    <location>
        <begin position="338"/>
        <end position="351"/>
    </location>
</feature>
<keyword evidence="4" id="KW-1185">Reference proteome</keyword>
<feature type="compositionally biased region" description="Basic and acidic residues" evidence="1">
    <location>
        <begin position="233"/>
        <end position="242"/>
    </location>
</feature>
<feature type="compositionally biased region" description="Basic and acidic residues" evidence="1">
    <location>
        <begin position="318"/>
        <end position="330"/>
    </location>
</feature>
<evidence type="ECO:0000256" key="1">
    <source>
        <dbReference type="SAM" id="MobiDB-lite"/>
    </source>
</evidence>
<reference evidence="4" key="1">
    <citation type="journal article" date="2019" name="Int. J. Syst. Evol. Microbiol.">
        <title>The Global Catalogue of Microorganisms (GCM) 10K type strain sequencing project: providing services to taxonomists for standard genome sequencing and annotation.</title>
        <authorList>
            <consortium name="The Broad Institute Genomics Platform"/>
            <consortium name="The Broad Institute Genome Sequencing Center for Infectious Disease"/>
            <person name="Wu L."/>
            <person name="Ma J."/>
        </authorList>
    </citation>
    <scope>NUCLEOTIDE SEQUENCE [LARGE SCALE GENOMIC DNA]</scope>
    <source>
        <strain evidence="4">CGMCC 1.12606</strain>
    </source>
</reference>
<evidence type="ECO:0000256" key="2">
    <source>
        <dbReference type="SAM" id="SignalP"/>
    </source>
</evidence>
<proteinExistence type="predicted"/>
<feature type="compositionally biased region" description="Basic and acidic residues" evidence="1">
    <location>
        <begin position="269"/>
        <end position="289"/>
    </location>
</feature>
<feature type="compositionally biased region" description="Basic and acidic residues" evidence="1">
    <location>
        <begin position="298"/>
        <end position="309"/>
    </location>
</feature>
<sequence length="428" mass="49717">MKNLLLILGAFVLGSSVEATTLDKNTMVSSVFGYNNSVIFVENGITFSVYPDGEFDFYIDNRVNFGANINFRRSNITFNTGFDYSPFVQYDDFGAVIQIENVPVYYDFYGRVSQIGGINIWYNNGRLRRVGGLRVYYNNRGMFHRFNGFVNVYNRYYVYSPFHDFFARPALGFCLVYNRPYRRFYNPIRYTWYRPYINNTRRFYARVGRDYRYHYRPERERLYRNDRRVVARENRGRRDNGYIRDNGQFRNSDRAMRSNRSTPVARTNKRSDGYRSGRTDKARVNERVGNRSSSYARGNEKARVNERNGSRSSSFARGSEKARLSNRTDGRSSGITRSKAPSKMKSSSARSADYRKDGRSVSRSVTARKEVRKPSDSRTVRKSTSVASRSKGNSRTTVSRKTVSSRSGKDMKARSASRTATTRSRRVQ</sequence>
<feature type="compositionally biased region" description="Low complexity" evidence="1">
    <location>
        <begin position="394"/>
        <end position="406"/>
    </location>
</feature>
<evidence type="ECO:0000313" key="4">
    <source>
        <dbReference type="Proteomes" id="UP000625780"/>
    </source>
</evidence>
<accession>A0ABQ1QNL5</accession>
<dbReference type="Proteomes" id="UP000625780">
    <property type="component" value="Unassembled WGS sequence"/>
</dbReference>
<feature type="compositionally biased region" description="Basic and acidic residues" evidence="1">
    <location>
        <begin position="367"/>
        <end position="379"/>
    </location>
</feature>
<feature type="region of interest" description="Disordered" evidence="1">
    <location>
        <begin position="233"/>
        <end position="428"/>
    </location>
</feature>
<comment type="caution">
    <text evidence="3">The sequence shown here is derived from an EMBL/GenBank/DDBJ whole genome shotgun (WGS) entry which is preliminary data.</text>
</comment>
<gene>
    <name evidence="3" type="ORF">GCM10011361_01450</name>
</gene>
<keyword evidence="2" id="KW-0732">Signal</keyword>
<feature type="compositionally biased region" description="Polar residues" evidence="1">
    <location>
        <begin position="382"/>
        <end position="393"/>
    </location>
</feature>
<evidence type="ECO:0008006" key="5">
    <source>
        <dbReference type="Google" id="ProtNLM"/>
    </source>
</evidence>
<organism evidence="3 4">
    <name type="scientific">Muriicola marianensis</name>
    <dbReference type="NCBI Taxonomy" id="1324801"/>
    <lineage>
        <taxon>Bacteria</taxon>
        <taxon>Pseudomonadati</taxon>
        <taxon>Bacteroidota</taxon>
        <taxon>Flavobacteriia</taxon>
        <taxon>Flavobacteriales</taxon>
        <taxon>Flavobacteriaceae</taxon>
        <taxon>Muriicola</taxon>
    </lineage>
</organism>
<evidence type="ECO:0000313" key="3">
    <source>
        <dbReference type="EMBL" id="GGD38023.1"/>
    </source>
</evidence>
<protein>
    <recommendedName>
        <fullName evidence="5">Sperm nuclear basic protein PL-I</fullName>
    </recommendedName>
</protein>
<dbReference type="EMBL" id="BMFH01000001">
    <property type="protein sequence ID" value="GGD38023.1"/>
    <property type="molecule type" value="Genomic_DNA"/>
</dbReference>